<dbReference type="InterPro" id="IPR000266">
    <property type="entry name" value="Ribosomal_uS17"/>
</dbReference>
<evidence type="ECO:0000313" key="5">
    <source>
        <dbReference type="Proteomes" id="UP000008743"/>
    </source>
</evidence>
<dbReference type="GO" id="GO:0005840">
    <property type="term" value="C:ribosome"/>
    <property type="evidence" value="ECO:0007669"/>
    <property type="project" value="UniProtKB-KW"/>
</dbReference>
<dbReference type="OrthoDB" id="274752at2759"/>
<reference evidence="5" key="1">
    <citation type="submission" date="2011-02" db="EMBL/GenBank/DDBJ databases">
        <title>The Genome Sequence of Capsaspora owczarzaki ATCC 30864.</title>
        <authorList>
            <person name="Russ C."/>
            <person name="Cuomo C."/>
            <person name="Burger G."/>
            <person name="Gray M.W."/>
            <person name="Holland P.W.H."/>
            <person name="King N."/>
            <person name="Lang F.B.F."/>
            <person name="Roger A.J."/>
            <person name="Ruiz-Trillo I."/>
            <person name="Young S.K."/>
            <person name="Zeng Q."/>
            <person name="Gargeya S."/>
            <person name="Alvarado L."/>
            <person name="Berlin A."/>
            <person name="Chapman S.B."/>
            <person name="Chen Z."/>
            <person name="Freedman E."/>
            <person name="Gellesch M."/>
            <person name="Goldberg J."/>
            <person name="Griggs A."/>
            <person name="Gujja S."/>
            <person name="Heilman E."/>
            <person name="Heiman D."/>
            <person name="Howarth C."/>
            <person name="Mehta T."/>
            <person name="Neiman D."/>
            <person name="Pearson M."/>
            <person name="Roberts A."/>
            <person name="Saif S."/>
            <person name="Shea T."/>
            <person name="Shenoy N."/>
            <person name="Sisk P."/>
            <person name="Stolte C."/>
            <person name="Sykes S."/>
            <person name="White J."/>
            <person name="Yandava C."/>
            <person name="Haas B."/>
            <person name="Nusbaum C."/>
            <person name="Birren B."/>
        </authorList>
    </citation>
    <scope>NUCLEOTIDE SEQUENCE</scope>
    <source>
        <strain evidence="5">ATCC 30864</strain>
    </source>
</reference>
<dbReference type="Gene3D" id="2.40.50.140">
    <property type="entry name" value="Nucleic acid-binding proteins"/>
    <property type="match status" value="1"/>
</dbReference>
<sequence length="94" mass="10824">MQLVGRVVSNLMRKTVKVAVVRYTKHPYVDGKVLKHEKNFLAHDEEQVCFVGDVVRIQDCHPISKRKHFMVVKVEKPVPKFVDPDTGFLFTTGM</sequence>
<evidence type="ECO:0000256" key="1">
    <source>
        <dbReference type="ARBA" id="ARBA00010254"/>
    </source>
</evidence>
<proteinExistence type="inferred from homology"/>
<dbReference type="NCBIfam" id="NF004123">
    <property type="entry name" value="PRK05610.1"/>
    <property type="match status" value="1"/>
</dbReference>
<dbReference type="FunCoup" id="A0A0D2WK80">
    <property type="interactions" value="127"/>
</dbReference>
<gene>
    <name evidence="4" type="ORF">CAOG_001361</name>
</gene>
<dbReference type="GO" id="GO:0005739">
    <property type="term" value="C:mitochondrion"/>
    <property type="evidence" value="ECO:0007669"/>
    <property type="project" value="TreeGrafter"/>
</dbReference>
<keyword evidence="3" id="KW-0687">Ribonucleoprotein</keyword>
<protein>
    <submittedName>
        <fullName evidence="4">30S ribosomal protein S17</fullName>
    </submittedName>
</protein>
<dbReference type="EMBL" id="KE346361">
    <property type="protein sequence ID" value="KJE89968.1"/>
    <property type="molecule type" value="Genomic_DNA"/>
</dbReference>
<evidence type="ECO:0000256" key="2">
    <source>
        <dbReference type="ARBA" id="ARBA00022980"/>
    </source>
</evidence>
<dbReference type="PANTHER" id="PTHR10744">
    <property type="entry name" value="40S RIBOSOMAL PROTEIN S11 FAMILY MEMBER"/>
    <property type="match status" value="1"/>
</dbReference>
<comment type="similarity">
    <text evidence="1">Belongs to the universal ribosomal protein uS17 family.</text>
</comment>
<dbReference type="SUPFAM" id="SSF50249">
    <property type="entry name" value="Nucleic acid-binding proteins"/>
    <property type="match status" value="1"/>
</dbReference>
<organism evidence="4 5">
    <name type="scientific">Capsaspora owczarzaki (strain ATCC 30864)</name>
    <dbReference type="NCBI Taxonomy" id="595528"/>
    <lineage>
        <taxon>Eukaryota</taxon>
        <taxon>Filasterea</taxon>
        <taxon>Capsaspora</taxon>
    </lineage>
</organism>
<dbReference type="STRING" id="595528.A0A0D2WK80"/>
<evidence type="ECO:0000256" key="3">
    <source>
        <dbReference type="ARBA" id="ARBA00023274"/>
    </source>
</evidence>
<keyword evidence="2 4" id="KW-0689">Ribosomal protein</keyword>
<dbReference type="PhylomeDB" id="A0A0D2WK80"/>
<dbReference type="GO" id="GO:1990904">
    <property type="term" value="C:ribonucleoprotein complex"/>
    <property type="evidence" value="ECO:0007669"/>
    <property type="project" value="UniProtKB-KW"/>
</dbReference>
<evidence type="ECO:0000313" key="4">
    <source>
        <dbReference type="EMBL" id="KJE89968.1"/>
    </source>
</evidence>
<accession>A0A0D2WK80</accession>
<dbReference type="InParanoid" id="A0A0D2WK80"/>
<dbReference type="GO" id="GO:0003735">
    <property type="term" value="F:structural constituent of ribosome"/>
    <property type="evidence" value="ECO:0007669"/>
    <property type="project" value="InterPro"/>
</dbReference>
<dbReference type="Pfam" id="PF00366">
    <property type="entry name" value="Ribosomal_S17"/>
    <property type="match status" value="1"/>
</dbReference>
<dbReference type="AlphaFoldDB" id="A0A0D2WK80"/>
<dbReference type="GO" id="GO:0006412">
    <property type="term" value="P:translation"/>
    <property type="evidence" value="ECO:0007669"/>
    <property type="project" value="InterPro"/>
</dbReference>
<dbReference type="PANTHER" id="PTHR10744:SF1">
    <property type="entry name" value="SMALL RIBOSOMAL SUBUNIT PROTEIN US17M"/>
    <property type="match status" value="1"/>
</dbReference>
<dbReference type="Proteomes" id="UP000008743">
    <property type="component" value="Unassembled WGS sequence"/>
</dbReference>
<keyword evidence="5" id="KW-1185">Reference proteome</keyword>
<dbReference type="CDD" id="cd00364">
    <property type="entry name" value="Ribosomal_uS17"/>
    <property type="match status" value="1"/>
</dbReference>
<dbReference type="InterPro" id="IPR012340">
    <property type="entry name" value="NA-bd_OB-fold"/>
</dbReference>
<name>A0A0D2WK80_CAPO3</name>